<name>L0E004_THIND</name>
<dbReference type="EMBL" id="CP003989">
    <property type="protein sequence ID" value="AGA34540.1"/>
    <property type="molecule type" value="Genomic_DNA"/>
</dbReference>
<dbReference type="Proteomes" id="UP000010809">
    <property type="component" value="Chromosome"/>
</dbReference>
<protein>
    <submittedName>
        <fullName evidence="1">Uncharacterized protein</fullName>
    </submittedName>
</protein>
<accession>L0E004</accession>
<dbReference type="AlphaFoldDB" id="L0E004"/>
<reference evidence="1" key="1">
    <citation type="submission" date="2015-12" db="EMBL/GenBank/DDBJ databases">
        <authorList>
            <person name="Tikhonova T.V."/>
            <person name="Pavlov A.R."/>
            <person name="Beletsky A.V."/>
            <person name="Mardanov A.V."/>
            <person name="Sorokin D.Y."/>
            <person name="Ravin N.V."/>
            <person name="Popov V.O."/>
        </authorList>
    </citation>
    <scope>NUCLEOTIDE SEQUENCE</scope>
    <source>
        <strain evidence="1">DSM 14787</strain>
    </source>
</reference>
<organism evidence="1 2">
    <name type="scientific">Thioalkalivibrio nitratireducens (strain DSM 14787 / UNIQEM 213 / ALEN2)</name>
    <dbReference type="NCBI Taxonomy" id="1255043"/>
    <lineage>
        <taxon>Bacteria</taxon>
        <taxon>Pseudomonadati</taxon>
        <taxon>Pseudomonadota</taxon>
        <taxon>Gammaproteobacteria</taxon>
        <taxon>Chromatiales</taxon>
        <taxon>Ectothiorhodospiraceae</taxon>
        <taxon>Thioalkalivibrio</taxon>
    </lineage>
</organism>
<dbReference type="KEGG" id="tni:TVNIR_2902"/>
<gene>
    <name evidence="1" type="ordered locus">TVNIR_2902</name>
</gene>
<dbReference type="HOGENOM" id="CLU_2995260_0_0_6"/>
<sequence>MPRSQSFTRYYRARRMGGTPSAMGWESQAVLLVPRAHLRTVACHPNDQAILDTLEVS</sequence>
<dbReference type="PATRIC" id="fig|1255043.3.peg.2927"/>
<keyword evidence="2" id="KW-1185">Reference proteome</keyword>
<evidence type="ECO:0000313" key="2">
    <source>
        <dbReference type="Proteomes" id="UP000010809"/>
    </source>
</evidence>
<evidence type="ECO:0000313" key="1">
    <source>
        <dbReference type="EMBL" id="AGA34540.1"/>
    </source>
</evidence>
<proteinExistence type="predicted"/>